<dbReference type="GO" id="GO:0008237">
    <property type="term" value="F:metallopeptidase activity"/>
    <property type="evidence" value="ECO:0007669"/>
    <property type="project" value="UniProtKB-KW"/>
</dbReference>
<dbReference type="Pfam" id="PF04002">
    <property type="entry name" value="RadC"/>
    <property type="match status" value="1"/>
</dbReference>
<evidence type="ECO:0000256" key="3">
    <source>
        <dbReference type="ARBA" id="ARBA00022801"/>
    </source>
</evidence>
<evidence type="ECO:0000256" key="2">
    <source>
        <dbReference type="ARBA" id="ARBA00022723"/>
    </source>
</evidence>
<evidence type="ECO:0000256" key="1">
    <source>
        <dbReference type="ARBA" id="ARBA00022670"/>
    </source>
</evidence>
<dbReference type="PANTHER" id="PTHR30471:SF3">
    <property type="entry name" value="UPF0758 PROTEIN YEES-RELATED"/>
    <property type="match status" value="1"/>
</dbReference>
<dbReference type="InterPro" id="IPR001405">
    <property type="entry name" value="UPF0758"/>
</dbReference>
<keyword evidence="1" id="KW-0645">Protease</keyword>
<accession>A0A0G0MQQ6</accession>
<evidence type="ECO:0000256" key="6">
    <source>
        <dbReference type="RuleBase" id="RU003797"/>
    </source>
</evidence>
<evidence type="ECO:0000313" key="8">
    <source>
        <dbReference type="EMBL" id="KKR06364.1"/>
    </source>
</evidence>
<keyword evidence="2" id="KW-0479">Metal-binding</keyword>
<dbReference type="NCBIfam" id="TIGR00608">
    <property type="entry name" value="radc"/>
    <property type="match status" value="1"/>
</dbReference>
<evidence type="ECO:0000256" key="4">
    <source>
        <dbReference type="ARBA" id="ARBA00022833"/>
    </source>
</evidence>
<organism evidence="8 9">
    <name type="scientific">candidate division WS6 bacterium GW2011_GWF2_39_15</name>
    <dbReference type="NCBI Taxonomy" id="1619100"/>
    <lineage>
        <taxon>Bacteria</taxon>
        <taxon>Candidatus Dojkabacteria</taxon>
    </lineage>
</organism>
<dbReference type="InterPro" id="IPR037518">
    <property type="entry name" value="MPN"/>
</dbReference>
<keyword evidence="4" id="KW-0862">Zinc</keyword>
<dbReference type="PANTHER" id="PTHR30471">
    <property type="entry name" value="DNA REPAIR PROTEIN RADC"/>
    <property type="match status" value="1"/>
</dbReference>
<dbReference type="GO" id="GO:0006508">
    <property type="term" value="P:proteolysis"/>
    <property type="evidence" value="ECO:0007669"/>
    <property type="project" value="UniProtKB-KW"/>
</dbReference>
<dbReference type="PROSITE" id="PS01302">
    <property type="entry name" value="UPF0758"/>
    <property type="match status" value="1"/>
</dbReference>
<protein>
    <submittedName>
        <fullName evidence="8">Repair protein RadC protein</fullName>
    </submittedName>
</protein>
<dbReference type="EMBL" id="LBWK01000001">
    <property type="protein sequence ID" value="KKR06364.1"/>
    <property type="molecule type" value="Genomic_DNA"/>
</dbReference>
<dbReference type="InterPro" id="IPR020891">
    <property type="entry name" value="UPF0758_CS"/>
</dbReference>
<dbReference type="CDD" id="cd08071">
    <property type="entry name" value="MPN_DUF2466"/>
    <property type="match status" value="1"/>
</dbReference>
<comment type="similarity">
    <text evidence="6">Belongs to the UPF0758 family.</text>
</comment>
<dbReference type="Pfam" id="PF20582">
    <property type="entry name" value="UPF0758_N"/>
    <property type="match status" value="1"/>
</dbReference>
<dbReference type="Gene3D" id="3.40.140.10">
    <property type="entry name" value="Cytidine Deaminase, domain 2"/>
    <property type="match status" value="1"/>
</dbReference>
<dbReference type="PATRIC" id="fig|1619100.3.peg.410"/>
<dbReference type="STRING" id="1619100.UT34_C0001G0404"/>
<dbReference type="GO" id="GO:0046872">
    <property type="term" value="F:metal ion binding"/>
    <property type="evidence" value="ECO:0007669"/>
    <property type="project" value="UniProtKB-KW"/>
</dbReference>
<dbReference type="PROSITE" id="PS50249">
    <property type="entry name" value="MPN"/>
    <property type="match status" value="1"/>
</dbReference>
<proteinExistence type="inferred from homology"/>
<gene>
    <name evidence="8" type="ORF">UT34_C0001G0404</name>
</gene>
<comment type="caution">
    <text evidence="8">The sequence shown here is derived from an EMBL/GenBank/DDBJ whole genome shotgun (WGS) entry which is preliminary data.</text>
</comment>
<keyword evidence="3" id="KW-0378">Hydrolase</keyword>
<reference evidence="8 9" key="1">
    <citation type="journal article" date="2015" name="Nature">
        <title>rRNA introns, odd ribosomes, and small enigmatic genomes across a large radiation of phyla.</title>
        <authorList>
            <person name="Brown C.T."/>
            <person name="Hug L.A."/>
            <person name="Thomas B.C."/>
            <person name="Sharon I."/>
            <person name="Castelle C.J."/>
            <person name="Singh A."/>
            <person name="Wilkins M.J."/>
            <person name="Williams K.H."/>
            <person name="Banfield J.F."/>
        </authorList>
    </citation>
    <scope>NUCLEOTIDE SEQUENCE [LARGE SCALE GENOMIC DNA]</scope>
</reference>
<evidence type="ECO:0000313" key="9">
    <source>
        <dbReference type="Proteomes" id="UP000034799"/>
    </source>
</evidence>
<keyword evidence="5" id="KW-0482">Metalloprotease</keyword>
<dbReference type="AlphaFoldDB" id="A0A0G0MQQ6"/>
<evidence type="ECO:0000259" key="7">
    <source>
        <dbReference type="PROSITE" id="PS50249"/>
    </source>
</evidence>
<dbReference type="InterPro" id="IPR046778">
    <property type="entry name" value="UPF0758_N"/>
</dbReference>
<dbReference type="Proteomes" id="UP000034799">
    <property type="component" value="Unassembled WGS sequence"/>
</dbReference>
<dbReference type="InterPro" id="IPR025657">
    <property type="entry name" value="RadC_JAB"/>
</dbReference>
<evidence type="ECO:0000256" key="5">
    <source>
        <dbReference type="ARBA" id="ARBA00023049"/>
    </source>
</evidence>
<name>A0A0G0MQQ6_9BACT</name>
<sequence>MQPREKFQQSGVQSLSTEELLALILSKGVKGYNFRTLSRMVFASLRHSVSQGLNPYGEPISIKGVGKVKAMQVVAGIELGARLYNLEKDKCTRVFNSEQAWNLLNYIGKFKQERLVALLLNGRYELIKKQTISIGQLGKISIQPREVLVPALQNNSCYVLIAHNHPSGDHIPSKEDIDFTITLKECLDMVGIYLLDHLVISGNGWSRVDI</sequence>
<feature type="domain" description="MPN" evidence="7">
    <location>
        <begin position="93"/>
        <end position="210"/>
    </location>
</feature>